<keyword evidence="6" id="KW-0624">Polysaccharide degradation</keyword>
<protein>
    <submittedName>
        <fullName evidence="10">Glycoside hydrolase family 18 protein</fullName>
    </submittedName>
</protein>
<keyword evidence="2 7" id="KW-0378">Hydrolase</keyword>
<evidence type="ECO:0000313" key="11">
    <source>
        <dbReference type="Proteomes" id="UP000027361"/>
    </source>
</evidence>
<dbReference type="Gene3D" id="3.20.20.80">
    <property type="entry name" value="Glycosidases"/>
    <property type="match status" value="2"/>
</dbReference>
<evidence type="ECO:0000256" key="5">
    <source>
        <dbReference type="ARBA" id="ARBA00023295"/>
    </source>
</evidence>
<dbReference type="PROSITE" id="PS01095">
    <property type="entry name" value="GH18_1"/>
    <property type="match status" value="1"/>
</dbReference>
<keyword evidence="5 7" id="KW-0326">Glycosidase</keyword>
<evidence type="ECO:0000259" key="9">
    <source>
        <dbReference type="PROSITE" id="PS51910"/>
    </source>
</evidence>
<evidence type="ECO:0000256" key="7">
    <source>
        <dbReference type="RuleBase" id="RU000489"/>
    </source>
</evidence>
<evidence type="ECO:0000256" key="6">
    <source>
        <dbReference type="ARBA" id="ARBA00023326"/>
    </source>
</evidence>
<evidence type="ECO:0000256" key="2">
    <source>
        <dbReference type="ARBA" id="ARBA00022801"/>
    </source>
</evidence>
<dbReference type="RefSeq" id="XP_013241160.1">
    <property type="nucleotide sequence ID" value="XM_013385706.1"/>
</dbReference>
<dbReference type="PANTHER" id="PTHR11177:SF317">
    <property type="entry name" value="CHITINASE 12-RELATED"/>
    <property type="match status" value="1"/>
</dbReference>
<dbReference type="OrthoDB" id="73875at2759"/>
<dbReference type="GO" id="GO:0008061">
    <property type="term" value="F:chitin binding"/>
    <property type="evidence" value="ECO:0007669"/>
    <property type="project" value="InterPro"/>
</dbReference>
<organism evidence="10 11">
    <name type="scientific">Tilletiaria anomala (strain ATCC 24038 / CBS 436.72 / UBC 951)</name>
    <dbReference type="NCBI Taxonomy" id="1037660"/>
    <lineage>
        <taxon>Eukaryota</taxon>
        <taxon>Fungi</taxon>
        <taxon>Dikarya</taxon>
        <taxon>Basidiomycota</taxon>
        <taxon>Ustilaginomycotina</taxon>
        <taxon>Exobasidiomycetes</taxon>
        <taxon>Georgefischeriales</taxon>
        <taxon>Tilletiariaceae</taxon>
        <taxon>Tilletiaria</taxon>
    </lineage>
</organism>
<evidence type="ECO:0000256" key="4">
    <source>
        <dbReference type="ARBA" id="ARBA00023277"/>
    </source>
</evidence>
<dbReference type="GeneID" id="25265122"/>
<comment type="similarity">
    <text evidence="8">Belongs to the glycosyl hydrolase 18 family.</text>
</comment>
<keyword evidence="4" id="KW-0119">Carbohydrate metabolism</keyword>
<dbReference type="InterPro" id="IPR050314">
    <property type="entry name" value="Glycosyl_Hydrlase_18"/>
</dbReference>
<name>A0A066VMF6_TILAU</name>
<dbReference type="OMA" id="YAAYYPD"/>
<evidence type="ECO:0000256" key="3">
    <source>
        <dbReference type="ARBA" id="ARBA00023024"/>
    </source>
</evidence>
<dbReference type="GO" id="GO:0006032">
    <property type="term" value="P:chitin catabolic process"/>
    <property type="evidence" value="ECO:0007669"/>
    <property type="project" value="UniProtKB-KW"/>
</dbReference>
<gene>
    <name evidence="10" type="ORF">K437DRAFT_258945</name>
</gene>
<dbReference type="EMBL" id="JMSN01000100">
    <property type="protein sequence ID" value="KDN39765.1"/>
    <property type="molecule type" value="Genomic_DNA"/>
</dbReference>
<accession>A0A066VMF6</accession>
<dbReference type="GO" id="GO:0000272">
    <property type="term" value="P:polysaccharide catabolic process"/>
    <property type="evidence" value="ECO:0007669"/>
    <property type="project" value="UniProtKB-KW"/>
</dbReference>
<dbReference type="InterPro" id="IPR001579">
    <property type="entry name" value="Glyco_hydro_18_chit_AS"/>
</dbReference>
<dbReference type="InterPro" id="IPR017853">
    <property type="entry name" value="GH"/>
</dbReference>
<keyword evidence="3" id="KW-0146">Chitin degradation</keyword>
<dbReference type="InterPro" id="IPR001223">
    <property type="entry name" value="Glyco_hydro18_cat"/>
</dbReference>
<sequence>MPPESIDFSRYDIIYFAFAVPSSSFGVSFTDGGSRSLLQRLVNAAHASQTKVILALGGWGQSDKFSPAVATSSSRSTFINSIMGVYQKYDLDGIDIDWEYPNADGAGNNQKSAADAANLQTFFQELRSALPQGALITAAVPHLPWIGSNGSPVRSVARAASVIDYVFIMNYDVWGSSSNPAPNAPLANLCDNSTQPQASAAAGVRQWVAAGMPASKIMLGLPAYGYVSNSGVTSIREGRRELSIEQQQQQGQMTLPAAHRRFASQAGAMDPPGYRGGRFDRRLLSHRALSSASFTKKPALTEGQTPFRTLVTRGALVKRSDGTYDAGAGWTRRMDRCSDTPFLYNGKQAIMYDDTQSILDKAAFAKQTGIAGVGFWSVDSDTSTWDLTNAAIKGLQS</sequence>
<dbReference type="SMART" id="SM00636">
    <property type="entry name" value="Glyco_18"/>
    <property type="match status" value="1"/>
</dbReference>
<dbReference type="PROSITE" id="PS51910">
    <property type="entry name" value="GH18_2"/>
    <property type="match status" value="1"/>
</dbReference>
<proteinExistence type="inferred from homology"/>
<evidence type="ECO:0000256" key="8">
    <source>
        <dbReference type="RuleBase" id="RU004453"/>
    </source>
</evidence>
<dbReference type="SUPFAM" id="SSF51445">
    <property type="entry name" value="(Trans)glycosidases"/>
    <property type="match status" value="1"/>
</dbReference>
<dbReference type="STRING" id="1037660.A0A066VMF6"/>
<dbReference type="GO" id="GO:0005576">
    <property type="term" value="C:extracellular region"/>
    <property type="evidence" value="ECO:0007669"/>
    <property type="project" value="TreeGrafter"/>
</dbReference>
<dbReference type="Pfam" id="PF00704">
    <property type="entry name" value="Glyco_hydro_18"/>
    <property type="match status" value="1"/>
</dbReference>
<reference evidence="10 11" key="1">
    <citation type="submission" date="2014-05" db="EMBL/GenBank/DDBJ databases">
        <title>Draft genome sequence of a rare smut relative, Tilletiaria anomala UBC 951.</title>
        <authorList>
            <consortium name="DOE Joint Genome Institute"/>
            <person name="Toome M."/>
            <person name="Kuo A."/>
            <person name="Henrissat B."/>
            <person name="Lipzen A."/>
            <person name="Tritt A."/>
            <person name="Yoshinaga Y."/>
            <person name="Zane M."/>
            <person name="Barry K."/>
            <person name="Grigoriev I.V."/>
            <person name="Spatafora J.W."/>
            <person name="Aimea M.C."/>
        </authorList>
    </citation>
    <scope>NUCLEOTIDE SEQUENCE [LARGE SCALE GENOMIC DNA]</scope>
    <source>
        <strain evidence="10 11">UBC 951</strain>
    </source>
</reference>
<dbReference type="GO" id="GO:0008843">
    <property type="term" value="F:endochitinase activity"/>
    <property type="evidence" value="ECO:0007669"/>
    <property type="project" value="UniProtKB-EC"/>
</dbReference>
<dbReference type="AlphaFoldDB" id="A0A066VMF6"/>
<dbReference type="InterPro" id="IPR011583">
    <property type="entry name" value="Chitinase_II/V-like_cat"/>
</dbReference>
<comment type="catalytic activity">
    <reaction evidence="1">
        <text>Random endo-hydrolysis of N-acetyl-beta-D-glucosaminide (1-&gt;4)-beta-linkages in chitin and chitodextrins.</text>
        <dbReference type="EC" id="3.2.1.14"/>
    </reaction>
</comment>
<evidence type="ECO:0000256" key="1">
    <source>
        <dbReference type="ARBA" id="ARBA00000822"/>
    </source>
</evidence>
<feature type="domain" description="GH18" evidence="9">
    <location>
        <begin position="1"/>
        <end position="397"/>
    </location>
</feature>
<dbReference type="HOGENOM" id="CLU_002833_6_2_1"/>
<dbReference type="InParanoid" id="A0A066VMF6"/>
<evidence type="ECO:0000313" key="10">
    <source>
        <dbReference type="EMBL" id="KDN39765.1"/>
    </source>
</evidence>
<dbReference type="Proteomes" id="UP000027361">
    <property type="component" value="Unassembled WGS sequence"/>
</dbReference>
<dbReference type="PANTHER" id="PTHR11177">
    <property type="entry name" value="CHITINASE"/>
    <property type="match status" value="1"/>
</dbReference>
<comment type="caution">
    <text evidence="10">The sequence shown here is derived from an EMBL/GenBank/DDBJ whole genome shotgun (WGS) entry which is preliminary data.</text>
</comment>
<keyword evidence="11" id="KW-1185">Reference proteome</keyword>